<dbReference type="EMBL" id="AAGK01000002">
    <property type="protein sequence ID" value="EAN32802.1"/>
    <property type="molecule type" value="Genomic_DNA"/>
</dbReference>
<evidence type="ECO:0000313" key="1">
    <source>
        <dbReference type="EMBL" id="EAN32802.1"/>
    </source>
</evidence>
<dbReference type="OMA" id="CTKTKMY"/>
<accession>Q4N4X1</accession>
<dbReference type="InParanoid" id="Q4N4X1"/>
<evidence type="ECO:0000313" key="2">
    <source>
        <dbReference type="Proteomes" id="UP000001949"/>
    </source>
</evidence>
<reference evidence="1 2" key="1">
    <citation type="journal article" date="2005" name="Science">
        <title>Genome sequence of Theileria parva, a bovine pathogen that transforms lymphocytes.</title>
        <authorList>
            <person name="Gardner M.J."/>
            <person name="Bishop R."/>
            <person name="Shah T."/>
            <person name="de Villiers E.P."/>
            <person name="Carlton J.M."/>
            <person name="Hall N."/>
            <person name="Ren Q."/>
            <person name="Paulsen I.T."/>
            <person name="Pain A."/>
            <person name="Berriman M."/>
            <person name="Wilson R.J.M."/>
            <person name="Sato S."/>
            <person name="Ralph S.A."/>
            <person name="Mann D.J."/>
            <person name="Xiong Z."/>
            <person name="Shallom S.J."/>
            <person name="Weidman J."/>
            <person name="Jiang L."/>
            <person name="Lynn J."/>
            <person name="Weaver B."/>
            <person name="Shoaibi A."/>
            <person name="Domingo A.R."/>
            <person name="Wasawo D."/>
            <person name="Crabtree J."/>
            <person name="Wortman J.R."/>
            <person name="Haas B."/>
            <person name="Angiuoli S.V."/>
            <person name="Creasy T.H."/>
            <person name="Lu C."/>
            <person name="Suh B."/>
            <person name="Silva J.C."/>
            <person name="Utterback T.R."/>
            <person name="Feldblyum T.V."/>
            <person name="Pertea M."/>
            <person name="Allen J."/>
            <person name="Nierman W.C."/>
            <person name="Taracha E.L.N."/>
            <person name="Salzberg S.L."/>
            <person name="White O.R."/>
            <person name="Fitzhugh H.A."/>
            <person name="Morzaria S."/>
            <person name="Venter J.C."/>
            <person name="Fraser C.M."/>
            <person name="Nene V."/>
        </authorList>
    </citation>
    <scope>NUCLEOTIDE SEQUENCE [LARGE SCALE GENOMIC DNA]</scope>
    <source>
        <strain evidence="1 2">Muguga</strain>
    </source>
</reference>
<organism evidence="1 2">
    <name type="scientific">Theileria parva</name>
    <name type="common">East coast fever infection agent</name>
    <dbReference type="NCBI Taxonomy" id="5875"/>
    <lineage>
        <taxon>Eukaryota</taxon>
        <taxon>Sar</taxon>
        <taxon>Alveolata</taxon>
        <taxon>Apicomplexa</taxon>
        <taxon>Aconoidasida</taxon>
        <taxon>Piroplasmida</taxon>
        <taxon>Theileriidae</taxon>
        <taxon>Theileria</taxon>
    </lineage>
</organism>
<proteinExistence type="predicted"/>
<comment type="caution">
    <text evidence="1">The sequence shown here is derived from an EMBL/GenBank/DDBJ whole genome shotgun (WGS) entry which is preliminary data.</text>
</comment>
<dbReference type="KEGG" id="tpv:TP02_0519"/>
<dbReference type="AlphaFoldDB" id="Q4N4X1"/>
<dbReference type="Proteomes" id="UP000001949">
    <property type="component" value="Unassembled WGS sequence"/>
</dbReference>
<name>Q4N4X1_THEPA</name>
<keyword evidence="2" id="KW-1185">Reference proteome</keyword>
<dbReference type="eggNOG" id="ENOG502TNDW">
    <property type="taxonomic scope" value="Eukaryota"/>
</dbReference>
<dbReference type="GeneID" id="3501508"/>
<dbReference type="RefSeq" id="XP_765085.1">
    <property type="nucleotide sequence ID" value="XM_759992.1"/>
</dbReference>
<protein>
    <submittedName>
        <fullName evidence="1">Uncharacterized protein</fullName>
    </submittedName>
</protein>
<sequence length="187" mass="21422">MMKVVEKDYISECGTEVSMCDRDTLARDTGPVIPDYIEFECTRTKMYKIVAESYCLKSPEYALQWEIKPCKVDLNVKSTVPEITGTKGLKTIKHEATLHTLKYVRNGHGVRGNTSKFGQMSENPINMRNMFEEYYEGVKYGGYKPPKVYNLNGENDLNQSPDMNQSLDVDSINDMENFIKYINSNIV</sequence>
<dbReference type="VEuPathDB" id="PiroplasmaDB:TpMuguga_02g00519"/>
<gene>
    <name evidence="1" type="ordered locus">TP02_0519</name>
</gene>